<name>A0A8J5JAK1_9STRA</name>
<organism evidence="2 3">
    <name type="scientific">Phytophthora aleatoria</name>
    <dbReference type="NCBI Taxonomy" id="2496075"/>
    <lineage>
        <taxon>Eukaryota</taxon>
        <taxon>Sar</taxon>
        <taxon>Stramenopiles</taxon>
        <taxon>Oomycota</taxon>
        <taxon>Peronosporomycetes</taxon>
        <taxon>Peronosporales</taxon>
        <taxon>Peronosporaceae</taxon>
        <taxon>Phytophthora</taxon>
    </lineage>
</organism>
<proteinExistence type="predicted"/>
<protein>
    <submittedName>
        <fullName evidence="2">Uncharacterized protein</fullName>
    </submittedName>
</protein>
<gene>
    <name evidence="2" type="ORF">JG688_00003204</name>
</gene>
<accession>A0A8J5JAK1</accession>
<reference evidence="2" key="1">
    <citation type="submission" date="2021-01" db="EMBL/GenBank/DDBJ databases">
        <title>Phytophthora aleatoria, a newly-described species from Pinus radiata is distinct from Phytophthora cactorum isolates based on comparative genomics.</title>
        <authorList>
            <person name="Mcdougal R."/>
            <person name="Panda P."/>
            <person name="Williams N."/>
            <person name="Studholme D.J."/>
        </authorList>
    </citation>
    <scope>NUCLEOTIDE SEQUENCE</scope>
    <source>
        <strain evidence="2">NZFS 4037</strain>
    </source>
</reference>
<keyword evidence="3" id="KW-1185">Reference proteome</keyword>
<evidence type="ECO:0000256" key="1">
    <source>
        <dbReference type="SAM" id="MobiDB-lite"/>
    </source>
</evidence>
<evidence type="ECO:0000313" key="2">
    <source>
        <dbReference type="EMBL" id="KAG6974139.1"/>
    </source>
</evidence>
<sequence length="165" mass="17732">MIEQLQADGTTMEEVHKFSLGSDVCWRGSAAFDFAIFEVAVPQNIQLVRCRMAIGVHATMRVHVFGFPGALQDRQFGHPYAIIPAEVTGWSRNQMTLSSSSAPGLSGSAIVCTKRGVPVGYIGGGFDGSAQNEQHQSYGFTLHGIPPDLPSLLPPDAGEETKEEL</sequence>
<dbReference type="EMBL" id="JAENGY010000094">
    <property type="protein sequence ID" value="KAG6974139.1"/>
    <property type="molecule type" value="Genomic_DNA"/>
</dbReference>
<dbReference type="Proteomes" id="UP000709295">
    <property type="component" value="Unassembled WGS sequence"/>
</dbReference>
<comment type="caution">
    <text evidence="2">The sequence shown here is derived from an EMBL/GenBank/DDBJ whole genome shotgun (WGS) entry which is preliminary data.</text>
</comment>
<feature type="region of interest" description="Disordered" evidence="1">
    <location>
        <begin position="144"/>
        <end position="165"/>
    </location>
</feature>
<evidence type="ECO:0000313" key="3">
    <source>
        <dbReference type="Proteomes" id="UP000709295"/>
    </source>
</evidence>
<dbReference type="AlphaFoldDB" id="A0A8J5JAK1"/>